<keyword evidence="9" id="KW-0411">Iron-sulfur</keyword>
<evidence type="ECO:0000256" key="3">
    <source>
        <dbReference type="ARBA" id="ARBA00006490"/>
    </source>
</evidence>
<dbReference type="PIRSF" id="PIRSF005572">
    <property type="entry name" value="NifS"/>
    <property type="match status" value="1"/>
</dbReference>
<dbReference type="PROSITE" id="PS00595">
    <property type="entry name" value="AA_TRANSFER_CLASS_5"/>
    <property type="match status" value="1"/>
</dbReference>
<keyword evidence="10" id="KW-0535">Nitrogen fixation</keyword>
<evidence type="ECO:0000256" key="5">
    <source>
        <dbReference type="ARBA" id="ARBA00022679"/>
    </source>
</evidence>
<evidence type="ECO:0000256" key="10">
    <source>
        <dbReference type="ARBA" id="ARBA00023231"/>
    </source>
</evidence>
<reference evidence="15 16" key="1">
    <citation type="submission" date="2016-10" db="EMBL/GenBank/DDBJ databases">
        <authorList>
            <person name="de Groot N.N."/>
        </authorList>
    </citation>
    <scope>NUCLEOTIDE SEQUENCE [LARGE SCALE GENOMIC DNA]</scope>
    <source>
        <strain evidence="15 16">HLD2</strain>
    </source>
</reference>
<dbReference type="GO" id="GO:0031071">
    <property type="term" value="F:cysteine desulfurase activity"/>
    <property type="evidence" value="ECO:0007669"/>
    <property type="project" value="UniProtKB-EC"/>
</dbReference>
<dbReference type="InterPro" id="IPR015424">
    <property type="entry name" value="PyrdxlP-dep_Trfase"/>
</dbReference>
<dbReference type="STRING" id="415747.SAMN03097708_01663"/>
<comment type="similarity">
    <text evidence="3">Belongs to the class-V pyridoxal-phosphate-dependent aminotransferase family. NifS/IscS subfamily.</text>
</comment>
<evidence type="ECO:0000256" key="4">
    <source>
        <dbReference type="ARBA" id="ARBA00012239"/>
    </source>
</evidence>
<accession>A0A1G5QAC0</accession>
<dbReference type="InterPro" id="IPR016454">
    <property type="entry name" value="Cysteine_dSase"/>
</dbReference>
<comment type="function">
    <text evidence="2">Catalyzes the removal of elemental sulfur atoms from cysteine to produce alanine. Seems to participate in the biosynthesis of the nitrogenase metalloclusters by providing the inorganic sulfur required for the Fe-S core formation.</text>
</comment>
<evidence type="ECO:0000259" key="14">
    <source>
        <dbReference type="Pfam" id="PF00266"/>
    </source>
</evidence>
<gene>
    <name evidence="15" type="ORF">SAMN03097708_01663</name>
</gene>
<dbReference type="SUPFAM" id="SSF53383">
    <property type="entry name" value="PLP-dependent transferases"/>
    <property type="match status" value="1"/>
</dbReference>
<evidence type="ECO:0000256" key="11">
    <source>
        <dbReference type="ARBA" id="ARBA00031911"/>
    </source>
</evidence>
<dbReference type="GO" id="GO:0051536">
    <property type="term" value="F:iron-sulfur cluster binding"/>
    <property type="evidence" value="ECO:0007669"/>
    <property type="project" value="UniProtKB-KW"/>
</dbReference>
<dbReference type="AlphaFoldDB" id="A0A1G5QAC0"/>
<evidence type="ECO:0000313" key="15">
    <source>
        <dbReference type="EMBL" id="SCZ58321.1"/>
    </source>
</evidence>
<dbReference type="InterPro" id="IPR020578">
    <property type="entry name" value="Aminotrans_V_PyrdxlP_BS"/>
</dbReference>
<evidence type="ECO:0000256" key="12">
    <source>
        <dbReference type="ARBA" id="ARBA00050776"/>
    </source>
</evidence>
<dbReference type="Pfam" id="PF00266">
    <property type="entry name" value="Aminotran_5"/>
    <property type="match status" value="1"/>
</dbReference>
<evidence type="ECO:0000256" key="2">
    <source>
        <dbReference type="ARBA" id="ARBA00003120"/>
    </source>
</evidence>
<dbReference type="InterPro" id="IPR000192">
    <property type="entry name" value="Aminotrans_V_dom"/>
</dbReference>
<dbReference type="RefSeq" id="WP_092995228.1">
    <property type="nucleotide sequence ID" value="NZ_FMWD01000004.1"/>
</dbReference>
<keyword evidence="16" id="KW-1185">Reference proteome</keyword>
<dbReference type="InterPro" id="IPR015421">
    <property type="entry name" value="PyrdxlP-dep_Trfase_major"/>
</dbReference>
<dbReference type="InterPro" id="IPR015422">
    <property type="entry name" value="PyrdxlP-dep_Trfase_small"/>
</dbReference>
<feature type="domain" description="Aminotransferase class V" evidence="14">
    <location>
        <begin position="6"/>
        <end position="365"/>
    </location>
</feature>
<keyword evidence="8" id="KW-0408">Iron</keyword>
<evidence type="ECO:0000256" key="7">
    <source>
        <dbReference type="ARBA" id="ARBA00022898"/>
    </source>
</evidence>
<protein>
    <recommendedName>
        <fullName evidence="4">cysteine desulfurase</fullName>
        <ecNumber evidence="4">2.8.1.7</ecNumber>
    </recommendedName>
    <alternativeName>
        <fullName evidence="11">Nitrogenase metalloclusters biosynthesis protein NifS</fullName>
    </alternativeName>
</protein>
<proteinExistence type="inferred from homology"/>
<evidence type="ECO:0000256" key="8">
    <source>
        <dbReference type="ARBA" id="ARBA00023004"/>
    </source>
</evidence>
<dbReference type="GO" id="GO:0046872">
    <property type="term" value="F:metal ion binding"/>
    <property type="evidence" value="ECO:0007669"/>
    <property type="project" value="UniProtKB-KW"/>
</dbReference>
<keyword evidence="7" id="KW-0663">Pyridoxal phosphate</keyword>
<comment type="catalytic activity">
    <reaction evidence="12">
        <text>(sulfur carrier)-H + L-cysteine = (sulfur carrier)-SH + L-alanine</text>
        <dbReference type="Rhea" id="RHEA:43892"/>
        <dbReference type="Rhea" id="RHEA-COMP:14737"/>
        <dbReference type="Rhea" id="RHEA-COMP:14739"/>
        <dbReference type="ChEBI" id="CHEBI:29917"/>
        <dbReference type="ChEBI" id="CHEBI:35235"/>
        <dbReference type="ChEBI" id="CHEBI:57972"/>
        <dbReference type="ChEBI" id="CHEBI:64428"/>
        <dbReference type="EC" id="2.8.1.7"/>
    </reaction>
</comment>
<name>A0A1G5QAC0_9GAMM</name>
<evidence type="ECO:0000256" key="13">
    <source>
        <dbReference type="RuleBase" id="RU004504"/>
    </source>
</evidence>
<keyword evidence="6" id="KW-0479">Metal-binding</keyword>
<evidence type="ECO:0000256" key="1">
    <source>
        <dbReference type="ARBA" id="ARBA00001933"/>
    </source>
</evidence>
<dbReference type="PANTHER" id="PTHR11601:SF34">
    <property type="entry name" value="CYSTEINE DESULFURASE"/>
    <property type="match status" value="1"/>
</dbReference>
<comment type="cofactor">
    <cofactor evidence="1 13">
        <name>pyridoxal 5'-phosphate</name>
        <dbReference type="ChEBI" id="CHEBI:597326"/>
    </cofactor>
</comment>
<dbReference type="Gene3D" id="3.40.640.10">
    <property type="entry name" value="Type I PLP-dependent aspartate aminotransferase-like (Major domain)"/>
    <property type="match status" value="1"/>
</dbReference>
<evidence type="ECO:0000313" key="16">
    <source>
        <dbReference type="Proteomes" id="UP000199648"/>
    </source>
</evidence>
<dbReference type="Gene3D" id="3.90.1150.10">
    <property type="entry name" value="Aspartate Aminotransferase, domain 1"/>
    <property type="match status" value="1"/>
</dbReference>
<evidence type="ECO:0000256" key="9">
    <source>
        <dbReference type="ARBA" id="ARBA00023014"/>
    </source>
</evidence>
<dbReference type="Proteomes" id="UP000199648">
    <property type="component" value="Unassembled WGS sequence"/>
</dbReference>
<dbReference type="NCBIfam" id="NF002806">
    <property type="entry name" value="PRK02948.1"/>
    <property type="match status" value="1"/>
</dbReference>
<dbReference type="FunFam" id="3.40.640.10:FF:000084">
    <property type="entry name" value="IscS-like cysteine desulfurase"/>
    <property type="match status" value="1"/>
</dbReference>
<keyword evidence="5" id="KW-0808">Transferase</keyword>
<dbReference type="EMBL" id="FMWD01000004">
    <property type="protein sequence ID" value="SCZ58321.1"/>
    <property type="molecule type" value="Genomic_DNA"/>
</dbReference>
<dbReference type="PANTHER" id="PTHR11601">
    <property type="entry name" value="CYSTEINE DESULFURYLASE FAMILY MEMBER"/>
    <property type="match status" value="1"/>
</dbReference>
<organism evidence="15 16">
    <name type="scientific">Thiohalomonas denitrificans</name>
    <dbReference type="NCBI Taxonomy" id="415747"/>
    <lineage>
        <taxon>Bacteria</taxon>
        <taxon>Pseudomonadati</taxon>
        <taxon>Pseudomonadota</taxon>
        <taxon>Gammaproteobacteria</taxon>
        <taxon>Thiohalomonadales</taxon>
        <taxon>Thiohalomonadaceae</taxon>
        <taxon>Thiohalomonas</taxon>
    </lineage>
</organism>
<evidence type="ECO:0000256" key="6">
    <source>
        <dbReference type="ARBA" id="ARBA00022723"/>
    </source>
</evidence>
<dbReference type="EC" id="2.8.1.7" evidence="4"/>
<dbReference type="OrthoDB" id="9808002at2"/>
<sequence>MTEPAYLDYNATTPIAPEVVDAMLPYLREHYGNPSSGHLYGKRAAEGILRARGEVADLIGADADEILFTGCATEANNLAIRGVARALRDKGRHVITSAVEHPSVTMPFKRLEEEGWAVTELPVDEFGQVRPADLQQALRPDTTLVSVMHANNEVGTIQPVTELARIAHAHGALFHTDAAQSAGKISVVVDDLGVDLLTLAGHKFYAPKGVGALYVRSGTPILPLLAGAGHERGLRPGTENTPHIIAIGAAARLSREGLQRHAVHLIRLRDRLHRRLAEVIPELVLNGHPEARLPNTLNVSFPKVSGAALLEAAAADVAASTGSACHTEGDTPSGVLGAMGATAAQARGAVRLSIGIMTSEDDVDRAAAGLVTACSNV</sequence>